<dbReference type="EMBL" id="VZDO01000013">
    <property type="protein sequence ID" value="KAB0678446.1"/>
    <property type="molecule type" value="Genomic_DNA"/>
</dbReference>
<gene>
    <name evidence="1" type="ORF">F6X38_15530</name>
</gene>
<dbReference type="RefSeq" id="WP_150971171.1">
    <property type="nucleotide sequence ID" value="NZ_VZDO01000013.1"/>
</dbReference>
<reference evidence="1 2" key="1">
    <citation type="submission" date="2019-09" db="EMBL/GenBank/DDBJ databases">
        <title>YIM 132180 draft genome.</title>
        <authorList>
            <person name="Zhang K."/>
        </authorList>
    </citation>
    <scope>NUCLEOTIDE SEQUENCE [LARGE SCALE GENOMIC DNA]</scope>
    <source>
        <strain evidence="1 2">YIM 132180</strain>
    </source>
</reference>
<evidence type="ECO:0000313" key="2">
    <source>
        <dbReference type="Proteomes" id="UP000432089"/>
    </source>
</evidence>
<accession>A0A7V7PMJ2</accession>
<dbReference type="Proteomes" id="UP000432089">
    <property type="component" value="Unassembled WGS sequence"/>
</dbReference>
<comment type="caution">
    <text evidence="1">The sequence shown here is derived from an EMBL/GenBank/DDBJ whole genome shotgun (WGS) entry which is preliminary data.</text>
</comment>
<proteinExistence type="predicted"/>
<keyword evidence="2" id="KW-1185">Reference proteome</keyword>
<protein>
    <submittedName>
        <fullName evidence="1">Uncharacterized protein</fullName>
    </submittedName>
</protein>
<sequence>MEKNDIPRKLRHTFSPAEMQSIVGGALGNDLRTTHLADCLRPQLEDNQSVLSIIIRRNRLSVDARALLQKLEALEPQELIVLQRTVENAVASLEDEPDGVFGVRGVPCINVLRAAGLVVPSGTAAWGFFIVVLDGWAHVEEIVLHHRPIGRILPTLSVKEHAERLVEILRTLMKNSLVASQQALFRECYALAVASGFRLARVHANGADVSVVEIPIRDLQSDMRDGGLGNLVIEGVNAPMAMG</sequence>
<organism evidence="1 2">
    <name type="scientific">Plantimonas leprariae</name>
    <dbReference type="NCBI Taxonomy" id="2615207"/>
    <lineage>
        <taxon>Bacteria</taxon>
        <taxon>Pseudomonadati</taxon>
        <taxon>Pseudomonadota</taxon>
        <taxon>Alphaproteobacteria</taxon>
        <taxon>Hyphomicrobiales</taxon>
        <taxon>Aurantimonadaceae</taxon>
        <taxon>Plantimonas</taxon>
    </lineage>
</organism>
<evidence type="ECO:0000313" key="1">
    <source>
        <dbReference type="EMBL" id="KAB0678446.1"/>
    </source>
</evidence>
<name>A0A7V7PMJ2_9HYPH</name>
<dbReference type="AlphaFoldDB" id="A0A7V7PMJ2"/>